<dbReference type="RefSeq" id="WP_406694439.1">
    <property type="nucleotide sequence ID" value="NZ_CP155447.1"/>
</dbReference>
<gene>
    <name evidence="1" type="ORF">V5E97_25525</name>
</gene>
<reference evidence="1" key="1">
    <citation type="submission" date="2024-05" db="EMBL/GenBank/DDBJ databases">
        <title>Planctomycetes of the genus Singulisphaera possess chitinolytic capabilities.</title>
        <authorList>
            <person name="Ivanova A."/>
        </authorList>
    </citation>
    <scope>NUCLEOTIDE SEQUENCE</scope>
    <source>
        <strain evidence="1">Ch08T</strain>
    </source>
</reference>
<accession>A0AAU7C9B2</accession>
<proteinExistence type="predicted"/>
<organism evidence="1">
    <name type="scientific">Singulisphaera sp. Ch08</name>
    <dbReference type="NCBI Taxonomy" id="3120278"/>
    <lineage>
        <taxon>Bacteria</taxon>
        <taxon>Pseudomonadati</taxon>
        <taxon>Planctomycetota</taxon>
        <taxon>Planctomycetia</taxon>
        <taxon>Isosphaerales</taxon>
        <taxon>Isosphaeraceae</taxon>
        <taxon>Singulisphaera</taxon>
    </lineage>
</organism>
<name>A0AAU7C9B2_9BACT</name>
<protein>
    <submittedName>
        <fullName evidence="1">Uncharacterized protein</fullName>
    </submittedName>
</protein>
<dbReference type="EMBL" id="CP155447">
    <property type="protein sequence ID" value="XBH01695.1"/>
    <property type="molecule type" value="Genomic_DNA"/>
</dbReference>
<dbReference type="AlphaFoldDB" id="A0AAU7C9B2"/>
<sequence length="157" mass="16427">MMTAMMERMGMTAPTTSMPGMGAGMMGSPSAMPTGMNMMMVPRCTIKMEKCPGGMKITCSCDDKMACSMMQSLCTMLAGGMVSCCMMMNGMMVCSCNLMMGMCKCEMTEDGCCITCTSGDEACAAMIQACCDCCATMMKAGCTCCVMMNGTPVCCGC</sequence>
<evidence type="ECO:0000313" key="1">
    <source>
        <dbReference type="EMBL" id="XBH01695.1"/>
    </source>
</evidence>